<dbReference type="Pfam" id="PF00891">
    <property type="entry name" value="Methyltransf_2"/>
    <property type="match status" value="1"/>
</dbReference>
<keyword evidence="2" id="KW-0808">Transferase</keyword>
<dbReference type="AlphaFoldDB" id="A0A4U6TSE8"/>
<organism evidence="5 6">
    <name type="scientific">Setaria viridis</name>
    <name type="common">Green bristlegrass</name>
    <name type="synonym">Setaria italica subsp. viridis</name>
    <dbReference type="NCBI Taxonomy" id="4556"/>
    <lineage>
        <taxon>Eukaryota</taxon>
        <taxon>Viridiplantae</taxon>
        <taxon>Streptophyta</taxon>
        <taxon>Embryophyta</taxon>
        <taxon>Tracheophyta</taxon>
        <taxon>Spermatophyta</taxon>
        <taxon>Magnoliopsida</taxon>
        <taxon>Liliopsida</taxon>
        <taxon>Poales</taxon>
        <taxon>Poaceae</taxon>
        <taxon>PACMAD clade</taxon>
        <taxon>Panicoideae</taxon>
        <taxon>Panicodae</taxon>
        <taxon>Paniceae</taxon>
        <taxon>Cenchrinae</taxon>
        <taxon>Setaria</taxon>
    </lineage>
</organism>
<protein>
    <recommendedName>
        <fullName evidence="4">O-methyltransferase C-terminal domain-containing protein</fullName>
    </recommendedName>
</protein>
<sequence length="125" mass="13314">MSLSPTLTLGLYPISSLPLAMAMGAWFRQDLLQPWPYALARGKNMWERAGCEASFNALVNDAMASDSRFTMRIVLKECGEIFHGISSLVDFAGGVGAAANAIASAFPDLRCSVLGLPHVVARAPS</sequence>
<dbReference type="Gene3D" id="3.40.50.150">
    <property type="entry name" value="Vaccinia Virus protein VP39"/>
    <property type="match status" value="1"/>
</dbReference>
<evidence type="ECO:0000256" key="2">
    <source>
        <dbReference type="ARBA" id="ARBA00022679"/>
    </source>
</evidence>
<evidence type="ECO:0000256" key="1">
    <source>
        <dbReference type="ARBA" id="ARBA00022603"/>
    </source>
</evidence>
<dbReference type="InterPro" id="IPR029063">
    <property type="entry name" value="SAM-dependent_MTases_sf"/>
</dbReference>
<evidence type="ECO:0000259" key="4">
    <source>
        <dbReference type="Pfam" id="PF00891"/>
    </source>
</evidence>
<dbReference type="InterPro" id="IPR016461">
    <property type="entry name" value="COMT-like"/>
</dbReference>
<dbReference type="Proteomes" id="UP000298652">
    <property type="component" value="Chromosome 7"/>
</dbReference>
<dbReference type="GO" id="GO:0032259">
    <property type="term" value="P:methylation"/>
    <property type="evidence" value="ECO:0007669"/>
    <property type="project" value="UniProtKB-KW"/>
</dbReference>
<feature type="domain" description="O-methyltransferase C-terminal" evidence="4">
    <location>
        <begin position="24"/>
        <end position="124"/>
    </location>
</feature>
<dbReference type="OMA" id="RANIVCC"/>
<keyword evidence="6" id="KW-1185">Reference proteome</keyword>
<dbReference type="InterPro" id="IPR001077">
    <property type="entry name" value="COMT_C"/>
</dbReference>
<dbReference type="EMBL" id="CM016558">
    <property type="protein sequence ID" value="TKW03993.1"/>
    <property type="molecule type" value="Genomic_DNA"/>
</dbReference>
<evidence type="ECO:0000313" key="5">
    <source>
        <dbReference type="EMBL" id="TKW03993.1"/>
    </source>
</evidence>
<dbReference type="GO" id="GO:0008171">
    <property type="term" value="F:O-methyltransferase activity"/>
    <property type="evidence" value="ECO:0007669"/>
    <property type="project" value="InterPro"/>
</dbReference>
<keyword evidence="3" id="KW-0949">S-adenosyl-L-methionine</keyword>
<dbReference type="Gramene" id="TKW03993">
    <property type="protein sequence ID" value="TKW03993"/>
    <property type="gene ID" value="SEVIR_7G079901v2"/>
</dbReference>
<evidence type="ECO:0000313" key="6">
    <source>
        <dbReference type="Proteomes" id="UP000298652"/>
    </source>
</evidence>
<keyword evidence="1" id="KW-0489">Methyltransferase</keyword>
<name>A0A4U6TSE8_SETVI</name>
<accession>A0A4U6TSE8</accession>
<gene>
    <name evidence="5" type="ORF">SEVIR_7G079901v2</name>
</gene>
<dbReference type="PROSITE" id="PS51683">
    <property type="entry name" value="SAM_OMT_II"/>
    <property type="match status" value="1"/>
</dbReference>
<proteinExistence type="predicted"/>
<reference evidence="5" key="1">
    <citation type="submission" date="2019-03" db="EMBL/GenBank/DDBJ databases">
        <title>WGS assembly of Setaria viridis.</title>
        <authorList>
            <person name="Huang P."/>
            <person name="Jenkins J."/>
            <person name="Grimwood J."/>
            <person name="Barry K."/>
            <person name="Healey A."/>
            <person name="Mamidi S."/>
            <person name="Sreedasyam A."/>
            <person name="Shu S."/>
            <person name="Feldman M."/>
            <person name="Wu J."/>
            <person name="Yu Y."/>
            <person name="Chen C."/>
            <person name="Johnson J."/>
            <person name="Rokhsar D."/>
            <person name="Baxter I."/>
            <person name="Schmutz J."/>
            <person name="Brutnell T."/>
            <person name="Kellogg E."/>
        </authorList>
    </citation>
    <scope>NUCLEOTIDE SEQUENCE [LARGE SCALE GENOMIC DNA]</scope>
</reference>
<evidence type="ECO:0000256" key="3">
    <source>
        <dbReference type="ARBA" id="ARBA00022691"/>
    </source>
</evidence>
<dbReference type="SUPFAM" id="SSF53335">
    <property type="entry name" value="S-adenosyl-L-methionine-dependent methyltransferases"/>
    <property type="match status" value="1"/>
</dbReference>
<dbReference type="PANTHER" id="PTHR11746">
    <property type="entry name" value="O-METHYLTRANSFERASE"/>
    <property type="match status" value="1"/>
</dbReference>